<feature type="transmembrane region" description="Helical" evidence="14">
    <location>
        <begin position="56"/>
        <end position="76"/>
    </location>
</feature>
<feature type="domain" description="G-protein coupled receptors family 1 profile" evidence="15">
    <location>
        <begin position="39"/>
        <end position="287"/>
    </location>
</feature>
<evidence type="ECO:0000256" key="14">
    <source>
        <dbReference type="RuleBase" id="RU363047"/>
    </source>
</evidence>
<dbReference type="PRINTS" id="PR00245">
    <property type="entry name" value="OLFACTORYR"/>
</dbReference>
<dbReference type="PANTHER" id="PTHR26451">
    <property type="entry name" value="G_PROTEIN_RECEP_F1_2 DOMAIN-CONTAINING PROTEIN"/>
    <property type="match status" value="1"/>
</dbReference>
<keyword evidence="4 13" id="KW-0812">Transmembrane</keyword>
<dbReference type="FunFam" id="1.20.1070.10:FF:000024">
    <property type="entry name" value="Olfactory receptor"/>
    <property type="match status" value="1"/>
</dbReference>
<evidence type="ECO:0000256" key="9">
    <source>
        <dbReference type="ARBA" id="ARBA00023157"/>
    </source>
</evidence>
<evidence type="ECO:0000256" key="3">
    <source>
        <dbReference type="ARBA" id="ARBA00022606"/>
    </source>
</evidence>
<keyword evidence="10 13" id="KW-0675">Receptor</keyword>
<keyword evidence="6 14" id="KW-1133">Transmembrane helix</keyword>
<evidence type="ECO:0000259" key="15">
    <source>
        <dbReference type="PROSITE" id="PS50262"/>
    </source>
</evidence>
<evidence type="ECO:0000313" key="16">
    <source>
        <dbReference type="EMBL" id="KAA0720044.1"/>
    </source>
</evidence>
<dbReference type="OrthoDB" id="6151005at2759"/>
<dbReference type="GO" id="GO:0005549">
    <property type="term" value="F:odorant binding"/>
    <property type="evidence" value="ECO:0007669"/>
    <property type="project" value="TreeGrafter"/>
</dbReference>
<keyword evidence="7 13" id="KW-0297">G-protein coupled receptor</keyword>
<gene>
    <name evidence="16" type="ORF">E1301_Tti008329</name>
</gene>
<dbReference type="AlphaFoldDB" id="A0A5A9PC83"/>
<keyword evidence="12 13" id="KW-0807">Transducer</keyword>
<dbReference type="InterPro" id="IPR000276">
    <property type="entry name" value="GPCR_Rhodpsn"/>
</dbReference>
<dbReference type="GO" id="GO:0004930">
    <property type="term" value="F:G protein-coupled receptor activity"/>
    <property type="evidence" value="ECO:0007669"/>
    <property type="project" value="UniProtKB-KW"/>
</dbReference>
<accession>A0A5A9PC83</accession>
<evidence type="ECO:0000256" key="13">
    <source>
        <dbReference type="RuleBase" id="RU000688"/>
    </source>
</evidence>
<evidence type="ECO:0000256" key="11">
    <source>
        <dbReference type="ARBA" id="ARBA00023180"/>
    </source>
</evidence>
<evidence type="ECO:0000256" key="8">
    <source>
        <dbReference type="ARBA" id="ARBA00023136"/>
    </source>
</evidence>
<feature type="transmembrane region" description="Helical" evidence="14">
    <location>
        <begin position="136"/>
        <end position="156"/>
    </location>
</feature>
<dbReference type="InterPro" id="IPR017452">
    <property type="entry name" value="GPCR_Rhodpsn_7TM"/>
</dbReference>
<feature type="transmembrane region" description="Helical" evidence="14">
    <location>
        <begin position="195"/>
        <end position="219"/>
    </location>
</feature>
<dbReference type="GO" id="GO:0004984">
    <property type="term" value="F:olfactory receptor activity"/>
    <property type="evidence" value="ECO:0007669"/>
    <property type="project" value="InterPro"/>
</dbReference>
<dbReference type="EMBL" id="SOYY01000006">
    <property type="protein sequence ID" value="KAA0720044.1"/>
    <property type="molecule type" value="Genomic_DNA"/>
</dbReference>
<evidence type="ECO:0000256" key="10">
    <source>
        <dbReference type="ARBA" id="ARBA00023170"/>
    </source>
</evidence>
<keyword evidence="11" id="KW-0325">Glycoprotein</keyword>
<evidence type="ECO:0000256" key="4">
    <source>
        <dbReference type="ARBA" id="ARBA00022692"/>
    </source>
</evidence>
<dbReference type="Pfam" id="PF13853">
    <property type="entry name" value="7tm_4"/>
    <property type="match status" value="1"/>
</dbReference>
<keyword evidence="8 14" id="KW-0472">Membrane</keyword>
<dbReference type="PROSITE" id="PS50262">
    <property type="entry name" value="G_PROTEIN_RECEP_F1_2"/>
    <property type="match status" value="1"/>
</dbReference>
<dbReference type="PRINTS" id="PR00237">
    <property type="entry name" value="GPCRRHODOPSN"/>
</dbReference>
<comment type="similarity">
    <text evidence="13">Belongs to the G-protein coupled receptor 1 family.</text>
</comment>
<evidence type="ECO:0000313" key="17">
    <source>
        <dbReference type="Proteomes" id="UP000324632"/>
    </source>
</evidence>
<comment type="subcellular location">
    <subcellularLocation>
        <location evidence="1 14">Cell membrane</location>
        <topology evidence="1 14">Multi-pass membrane protein</topology>
    </subcellularLocation>
</comment>
<evidence type="ECO:0000256" key="6">
    <source>
        <dbReference type="ARBA" id="ARBA00022989"/>
    </source>
</evidence>
<keyword evidence="17" id="KW-1185">Reference proteome</keyword>
<comment type="caution">
    <text evidence="16">The sequence shown here is derived from an EMBL/GenBank/DDBJ whole genome shotgun (WGS) entry which is preliminary data.</text>
</comment>
<protein>
    <recommendedName>
        <fullName evidence="14">Olfactory receptor</fullName>
    </recommendedName>
</protein>
<reference evidence="16 17" key="1">
    <citation type="journal article" date="2019" name="Mol. Ecol. Resour.">
        <title>Chromosome-level genome assembly of Triplophysa tibetana, a fish adapted to the harsh high-altitude environment of the Tibetan Plateau.</title>
        <authorList>
            <person name="Yang X."/>
            <person name="Liu H."/>
            <person name="Ma Z."/>
            <person name="Zou Y."/>
            <person name="Zou M."/>
            <person name="Mao Y."/>
            <person name="Li X."/>
            <person name="Wang H."/>
            <person name="Chen T."/>
            <person name="Wang W."/>
            <person name="Yang R."/>
        </authorList>
    </citation>
    <scope>NUCLEOTIDE SEQUENCE [LARGE SCALE GENOMIC DNA]</scope>
    <source>
        <strain evidence="16">TTIB1903HZAU</strain>
        <tissue evidence="16">Muscle</tissue>
    </source>
</reference>
<keyword evidence="9" id="KW-1015">Disulfide bond</keyword>
<dbReference type="SUPFAM" id="SSF81321">
    <property type="entry name" value="Family A G protein-coupled receptor-like"/>
    <property type="match status" value="1"/>
</dbReference>
<evidence type="ECO:0000256" key="5">
    <source>
        <dbReference type="ARBA" id="ARBA00022725"/>
    </source>
</evidence>
<organism evidence="16 17">
    <name type="scientific">Triplophysa tibetana</name>
    <dbReference type="NCBI Taxonomy" id="1572043"/>
    <lineage>
        <taxon>Eukaryota</taxon>
        <taxon>Metazoa</taxon>
        <taxon>Chordata</taxon>
        <taxon>Craniata</taxon>
        <taxon>Vertebrata</taxon>
        <taxon>Euteleostomi</taxon>
        <taxon>Actinopterygii</taxon>
        <taxon>Neopterygii</taxon>
        <taxon>Teleostei</taxon>
        <taxon>Ostariophysi</taxon>
        <taxon>Cypriniformes</taxon>
        <taxon>Nemacheilidae</taxon>
        <taxon>Triplophysa</taxon>
    </lineage>
</organism>
<dbReference type="Gene3D" id="1.20.1070.10">
    <property type="entry name" value="Rhodopsin 7-helix transmembrane proteins"/>
    <property type="match status" value="1"/>
</dbReference>
<keyword evidence="3 14" id="KW-0716">Sensory transduction</keyword>
<dbReference type="GO" id="GO:0005886">
    <property type="term" value="C:plasma membrane"/>
    <property type="evidence" value="ECO:0007669"/>
    <property type="project" value="UniProtKB-SubCell"/>
</dbReference>
<evidence type="ECO:0000256" key="2">
    <source>
        <dbReference type="ARBA" id="ARBA00022475"/>
    </source>
</evidence>
<name>A0A5A9PC83_9TELE</name>
<feature type="transmembrane region" description="Helical" evidence="14">
    <location>
        <begin position="24"/>
        <end position="49"/>
    </location>
</feature>
<dbReference type="PANTHER" id="PTHR26451:SF871">
    <property type="entry name" value="ODORANT RECEPTOR-RELATED"/>
    <property type="match status" value="1"/>
</dbReference>
<keyword evidence="5 14" id="KW-0552">Olfaction</keyword>
<evidence type="ECO:0000256" key="1">
    <source>
        <dbReference type="ARBA" id="ARBA00004651"/>
    </source>
</evidence>
<feature type="transmembrane region" description="Helical" evidence="14">
    <location>
        <begin position="271"/>
        <end position="289"/>
    </location>
</feature>
<dbReference type="InterPro" id="IPR000725">
    <property type="entry name" value="Olfact_rcpt"/>
</dbReference>
<evidence type="ECO:0000256" key="12">
    <source>
        <dbReference type="ARBA" id="ARBA00023224"/>
    </source>
</evidence>
<evidence type="ECO:0000256" key="7">
    <source>
        <dbReference type="ARBA" id="ARBA00023040"/>
    </source>
</evidence>
<dbReference type="Proteomes" id="UP000324632">
    <property type="component" value="Chromosome 6"/>
</dbReference>
<feature type="transmembrane region" description="Helical" evidence="14">
    <location>
        <begin position="231"/>
        <end position="251"/>
    </location>
</feature>
<dbReference type="InterPro" id="IPR052921">
    <property type="entry name" value="GPCR1_Superfamily_Member"/>
</dbReference>
<keyword evidence="2 14" id="KW-1003">Cell membrane</keyword>
<proteinExistence type="inferred from homology"/>
<dbReference type="PROSITE" id="PS00237">
    <property type="entry name" value="G_PROTEIN_RECEP_F1_1"/>
    <property type="match status" value="1"/>
</dbReference>
<sequence>MDNQSHFATYNLAEPRDSKSYRHIYFTCFFVIYVLILFLNIWLIVVIVLERALHEPMYIFLCNLCINGIYGATGFYPKFLYDLILDSYVIPSYMCALQAFVIYTSVKCEYCTLAVMAYDRHVAICRPLDYHTKMNIFVCVRLIAFCWTVSLITMAISVSLSNRMALCKYHIDKLYCDNWSMVKLSCQSTVINNTYGFLIIAFLFTLFVFIIVSYIKLAVACKTSLECRRKFWQTCLPHLFSLINFSVAMLFDTMYSRYGSSDFPESLRHFLALEIIIVPPLFNPVIYGLKLKEIRKRLLKPFNNIKSFG</sequence>